<keyword evidence="3" id="KW-0325">Glycoprotein</keyword>
<feature type="domain" description="Spaetzle" evidence="4">
    <location>
        <begin position="216"/>
        <end position="310"/>
    </location>
</feature>
<accession>A0AA88H4I2</accession>
<keyword evidence="1" id="KW-0732">Signal</keyword>
<comment type="caution">
    <text evidence="5">The sequence shown here is derived from an EMBL/GenBank/DDBJ whole genome shotgun (WGS) entry which is preliminary data.</text>
</comment>
<evidence type="ECO:0000256" key="3">
    <source>
        <dbReference type="ARBA" id="ARBA00023180"/>
    </source>
</evidence>
<evidence type="ECO:0000256" key="1">
    <source>
        <dbReference type="ARBA" id="ARBA00022729"/>
    </source>
</evidence>
<keyword evidence="6" id="KW-1185">Reference proteome</keyword>
<dbReference type="GO" id="GO:0005121">
    <property type="term" value="F:Toll binding"/>
    <property type="evidence" value="ECO:0007669"/>
    <property type="project" value="TreeGrafter"/>
</dbReference>
<dbReference type="GO" id="GO:0045087">
    <property type="term" value="P:innate immune response"/>
    <property type="evidence" value="ECO:0007669"/>
    <property type="project" value="TreeGrafter"/>
</dbReference>
<dbReference type="Proteomes" id="UP001187531">
    <property type="component" value="Unassembled WGS sequence"/>
</dbReference>
<dbReference type="PANTHER" id="PTHR23199:SF12">
    <property type="entry name" value="NEUROTROPHIN 1-RELATED"/>
    <property type="match status" value="1"/>
</dbReference>
<organism evidence="5 6">
    <name type="scientific">Artemia franciscana</name>
    <name type="common">Brine shrimp</name>
    <name type="synonym">Artemia sanfranciscana</name>
    <dbReference type="NCBI Taxonomy" id="6661"/>
    <lineage>
        <taxon>Eukaryota</taxon>
        <taxon>Metazoa</taxon>
        <taxon>Ecdysozoa</taxon>
        <taxon>Arthropoda</taxon>
        <taxon>Crustacea</taxon>
        <taxon>Branchiopoda</taxon>
        <taxon>Anostraca</taxon>
        <taxon>Artemiidae</taxon>
        <taxon>Artemia</taxon>
    </lineage>
</organism>
<protein>
    <recommendedName>
        <fullName evidence="4">Spaetzle domain-containing protein</fullName>
    </recommendedName>
</protein>
<dbReference type="SUPFAM" id="SSF57501">
    <property type="entry name" value="Cystine-knot cytokines"/>
    <property type="match status" value="1"/>
</dbReference>
<proteinExistence type="predicted"/>
<sequence>MYIEVKSIRFHTVRFTIMFFGAPTISDSSISFQSLVVLSVASSGLVSAEAEAQYQKHGYGKPSYHAQHSPSYKQDYHAPAYKQEYPQPSYKHDYPAPSHGYEHKPSYGYEHKPSYGYEKPSYGHDYHYCDPKAAPKCAQNSTLNFCLDDAEYPEYEIKNAIYADYHAAKKYSDIADQSADDLVDGLTKAEESAFDYSFYTGAFTFDKTHWIGPAGYICPSNVQYARPRRAQNTKGEWRVIVQDVAYYTQTQRMETCLFAGAACRTLAPCYKSQCLQKYVYHRMLSFDPCDPYKGLFIDIYKLPSACSCHIPA</sequence>
<evidence type="ECO:0000313" key="5">
    <source>
        <dbReference type="EMBL" id="KAK2701420.1"/>
    </source>
</evidence>
<dbReference type="AlphaFoldDB" id="A0AA88H4I2"/>
<gene>
    <name evidence="5" type="ORF">QYM36_019915</name>
</gene>
<name>A0AA88H4I2_ARTSF</name>
<evidence type="ECO:0000313" key="6">
    <source>
        <dbReference type="Proteomes" id="UP001187531"/>
    </source>
</evidence>
<dbReference type="FunFam" id="2.10.90.10:FF:000035">
    <property type="entry name" value="Spz1"/>
    <property type="match status" value="1"/>
</dbReference>
<dbReference type="PANTHER" id="PTHR23199">
    <property type="entry name" value="NEUROTROPHIN 1-RELATED"/>
    <property type="match status" value="1"/>
</dbReference>
<dbReference type="InterPro" id="IPR029034">
    <property type="entry name" value="Cystine-knot_cytokine"/>
</dbReference>
<dbReference type="GO" id="GO:0008083">
    <property type="term" value="F:growth factor activity"/>
    <property type="evidence" value="ECO:0007669"/>
    <property type="project" value="TreeGrafter"/>
</dbReference>
<dbReference type="Gene3D" id="2.10.90.10">
    <property type="entry name" value="Cystine-knot cytokines"/>
    <property type="match status" value="1"/>
</dbReference>
<dbReference type="InterPro" id="IPR032104">
    <property type="entry name" value="Spaetzle"/>
</dbReference>
<evidence type="ECO:0000256" key="2">
    <source>
        <dbReference type="ARBA" id="ARBA00023157"/>
    </source>
</evidence>
<dbReference type="GO" id="GO:0021556">
    <property type="term" value="P:central nervous system formation"/>
    <property type="evidence" value="ECO:0007669"/>
    <property type="project" value="TreeGrafter"/>
</dbReference>
<dbReference type="EMBL" id="JAVRJZ010004920">
    <property type="protein sequence ID" value="KAK2701420.1"/>
    <property type="molecule type" value="Genomic_DNA"/>
</dbReference>
<dbReference type="Pfam" id="PF16077">
    <property type="entry name" value="Spaetzle"/>
    <property type="match status" value="1"/>
</dbReference>
<evidence type="ECO:0000259" key="4">
    <source>
        <dbReference type="Pfam" id="PF16077"/>
    </source>
</evidence>
<keyword evidence="2" id="KW-1015">Disulfide bond</keyword>
<reference evidence="5" key="1">
    <citation type="submission" date="2023-07" db="EMBL/GenBank/DDBJ databases">
        <title>Chromosome-level genome assembly of Artemia franciscana.</title>
        <authorList>
            <person name="Jo E."/>
        </authorList>
    </citation>
    <scope>NUCLEOTIDE SEQUENCE</scope>
    <source>
        <tissue evidence="5">Whole body</tissue>
    </source>
</reference>
<dbReference type="InterPro" id="IPR052444">
    <property type="entry name" value="Spz/Toll_ligand-like"/>
</dbReference>
<dbReference type="GO" id="GO:0005615">
    <property type="term" value="C:extracellular space"/>
    <property type="evidence" value="ECO:0007669"/>
    <property type="project" value="UniProtKB-ARBA"/>
</dbReference>